<proteinExistence type="predicted"/>
<protein>
    <submittedName>
        <fullName evidence="1">Uncharacterized protein</fullName>
    </submittedName>
</protein>
<sequence>MEHRESIIEGYNALLTEFDGLKLKQLIVCQKTETKEPVILFLKIENQNWHEYFLDAGLVFWRNYDEMEAEIEMEEEDAFCYVDKTNELDLFEKVISTIRCEADHNNSKLIIEFKSKEKLILQTITPEIFDSETELIFKK</sequence>
<name>A0ABR9TQE9_9FLAO</name>
<organism evidence="1 2">
    <name type="scientific">Flavobacterium hungaricum</name>
    <dbReference type="NCBI Taxonomy" id="2082725"/>
    <lineage>
        <taxon>Bacteria</taxon>
        <taxon>Pseudomonadati</taxon>
        <taxon>Bacteroidota</taxon>
        <taxon>Flavobacteriia</taxon>
        <taxon>Flavobacteriales</taxon>
        <taxon>Flavobacteriaceae</taxon>
        <taxon>Flavobacterium</taxon>
    </lineage>
</organism>
<comment type="caution">
    <text evidence="1">The sequence shown here is derived from an EMBL/GenBank/DDBJ whole genome shotgun (WGS) entry which is preliminary data.</text>
</comment>
<dbReference type="EMBL" id="PRDM01000005">
    <property type="protein sequence ID" value="MBE8727491.1"/>
    <property type="molecule type" value="Genomic_DNA"/>
</dbReference>
<evidence type="ECO:0000313" key="2">
    <source>
        <dbReference type="Proteomes" id="UP000640614"/>
    </source>
</evidence>
<keyword evidence="2" id="KW-1185">Reference proteome</keyword>
<dbReference type="Proteomes" id="UP000640614">
    <property type="component" value="Unassembled WGS sequence"/>
</dbReference>
<dbReference type="RefSeq" id="WP_194140644.1">
    <property type="nucleotide sequence ID" value="NZ_PRDM01000005.1"/>
</dbReference>
<accession>A0ABR9TQE9</accession>
<evidence type="ECO:0000313" key="1">
    <source>
        <dbReference type="EMBL" id="MBE8727491.1"/>
    </source>
</evidence>
<gene>
    <name evidence="1" type="ORF">C4F50_21460</name>
</gene>
<reference evidence="1 2" key="1">
    <citation type="submission" date="2018-07" db="EMBL/GenBank/DDBJ databases">
        <title>Genome assembly of strain KB82.</title>
        <authorList>
            <person name="Kukolya J."/>
            <person name="Horvath B."/>
            <person name="Nagy I."/>
            <person name="Toth A."/>
        </authorList>
    </citation>
    <scope>NUCLEOTIDE SEQUENCE [LARGE SCALE GENOMIC DNA]</scope>
    <source>
        <strain evidence="1 2">Kb82</strain>
    </source>
</reference>